<protein>
    <submittedName>
        <fullName evidence="1">Uncharacterized protein</fullName>
    </submittedName>
</protein>
<gene>
    <name evidence="1" type="ORF">BC938DRAFT_471136</name>
</gene>
<dbReference type="Proteomes" id="UP000274822">
    <property type="component" value="Unassembled WGS sequence"/>
</dbReference>
<evidence type="ECO:0000313" key="2">
    <source>
        <dbReference type="Proteomes" id="UP000274822"/>
    </source>
</evidence>
<organism evidence="1 2">
    <name type="scientific">Jimgerdemannia flammicorona</name>
    <dbReference type="NCBI Taxonomy" id="994334"/>
    <lineage>
        <taxon>Eukaryota</taxon>
        <taxon>Fungi</taxon>
        <taxon>Fungi incertae sedis</taxon>
        <taxon>Mucoromycota</taxon>
        <taxon>Mucoromycotina</taxon>
        <taxon>Endogonomycetes</taxon>
        <taxon>Endogonales</taxon>
        <taxon>Endogonaceae</taxon>
        <taxon>Jimgerdemannia</taxon>
    </lineage>
</organism>
<accession>A0A433Q8S6</accession>
<proteinExistence type="predicted"/>
<dbReference type="AlphaFoldDB" id="A0A433Q8S6"/>
<reference evidence="1 2" key="1">
    <citation type="journal article" date="2018" name="New Phytol.">
        <title>Phylogenomics of Endogonaceae and evolution of mycorrhizas within Mucoromycota.</title>
        <authorList>
            <person name="Chang Y."/>
            <person name="Desiro A."/>
            <person name="Na H."/>
            <person name="Sandor L."/>
            <person name="Lipzen A."/>
            <person name="Clum A."/>
            <person name="Barry K."/>
            <person name="Grigoriev I.V."/>
            <person name="Martin F.M."/>
            <person name="Stajich J.E."/>
            <person name="Smith M.E."/>
            <person name="Bonito G."/>
            <person name="Spatafora J.W."/>
        </authorList>
    </citation>
    <scope>NUCLEOTIDE SEQUENCE [LARGE SCALE GENOMIC DNA]</scope>
    <source>
        <strain evidence="1 2">AD002</strain>
    </source>
</reference>
<comment type="caution">
    <text evidence="1">The sequence shown here is derived from an EMBL/GenBank/DDBJ whole genome shotgun (WGS) entry which is preliminary data.</text>
</comment>
<keyword evidence="2" id="KW-1185">Reference proteome</keyword>
<sequence length="94" mass="10233">MDPRLERGLFALSSNLLVELSRLGLVHSHGPESFSTTAYHVRSLPNPLCLLRSSQPPVPHVHPHPAILGIAKNNDCPRSVPPISCSRSINKVTP</sequence>
<evidence type="ECO:0000313" key="1">
    <source>
        <dbReference type="EMBL" id="RUS26176.1"/>
    </source>
</evidence>
<name>A0A433Q8S6_9FUNG</name>
<dbReference type="EMBL" id="RBNJ01011054">
    <property type="protein sequence ID" value="RUS26176.1"/>
    <property type="molecule type" value="Genomic_DNA"/>
</dbReference>